<dbReference type="Proteomes" id="UP001296873">
    <property type="component" value="Unassembled WGS sequence"/>
</dbReference>
<accession>A0ABS1D894</accession>
<organism evidence="1 2">
    <name type="scientific">Rhodovibrio sodomensis</name>
    <dbReference type="NCBI Taxonomy" id="1088"/>
    <lineage>
        <taxon>Bacteria</taxon>
        <taxon>Pseudomonadati</taxon>
        <taxon>Pseudomonadota</taxon>
        <taxon>Alphaproteobacteria</taxon>
        <taxon>Rhodospirillales</taxon>
        <taxon>Rhodovibrionaceae</taxon>
        <taxon>Rhodovibrio</taxon>
    </lineage>
</organism>
<sequence length="76" mass="8707">MTRSQFRKMLRQARHVMVPAGIDADRSAFVRVPKSEVLRVMREDYADVEAFFADWEAGRAPGEHREPVLLVHGTPD</sequence>
<reference evidence="1 2" key="1">
    <citation type="journal article" date="2020" name="Microorganisms">
        <title>Osmotic Adaptation and Compatible Solute Biosynthesis of Phototrophic Bacteria as Revealed from Genome Analyses.</title>
        <authorList>
            <person name="Imhoff J.F."/>
            <person name="Rahn T."/>
            <person name="Kunzel S."/>
            <person name="Keller A."/>
            <person name="Neulinger S.C."/>
        </authorList>
    </citation>
    <scope>NUCLEOTIDE SEQUENCE [LARGE SCALE GENOMIC DNA]</scope>
    <source>
        <strain evidence="1 2">DSM 9895</strain>
    </source>
</reference>
<dbReference type="EMBL" id="NRRL01000001">
    <property type="protein sequence ID" value="MBK1666627.1"/>
    <property type="molecule type" value="Genomic_DNA"/>
</dbReference>
<gene>
    <name evidence="1" type="ORF">CKO28_01035</name>
</gene>
<name>A0ABS1D894_9PROT</name>
<dbReference type="RefSeq" id="WP_200338679.1">
    <property type="nucleotide sequence ID" value="NZ_NRRL01000001.1"/>
</dbReference>
<keyword evidence="2" id="KW-1185">Reference proteome</keyword>
<proteinExistence type="predicted"/>
<evidence type="ECO:0000313" key="1">
    <source>
        <dbReference type="EMBL" id="MBK1666627.1"/>
    </source>
</evidence>
<protein>
    <submittedName>
        <fullName evidence="1">Uncharacterized protein</fullName>
    </submittedName>
</protein>
<comment type="caution">
    <text evidence="1">The sequence shown here is derived from an EMBL/GenBank/DDBJ whole genome shotgun (WGS) entry which is preliminary data.</text>
</comment>
<evidence type="ECO:0000313" key="2">
    <source>
        <dbReference type="Proteomes" id="UP001296873"/>
    </source>
</evidence>